<keyword evidence="1" id="KW-0472">Membrane</keyword>
<dbReference type="STRING" id="1524460.IX84_17705"/>
<feature type="transmembrane region" description="Helical" evidence="1">
    <location>
        <begin position="59"/>
        <end position="77"/>
    </location>
</feature>
<gene>
    <name evidence="2" type="ORF">IX84_17705</name>
</gene>
<reference evidence="2 3" key="1">
    <citation type="journal article" date="2014" name="Int. J. Syst. Evol. Microbiol.">
        <title>Phaeodactylibacter xiamenensis gen. nov., sp. nov., a member of the family Saprospiraceae isolated from the marine alga Phaeodactylum tricornutum.</title>
        <authorList>
            <person name="Chen Z.Jr."/>
            <person name="Lei X."/>
            <person name="Lai Q."/>
            <person name="Li Y."/>
            <person name="Zhang B."/>
            <person name="Zhang J."/>
            <person name="Zhang H."/>
            <person name="Yang L."/>
            <person name="Zheng W."/>
            <person name="Tian Y."/>
            <person name="Yu Z."/>
            <person name="Xu H.Jr."/>
            <person name="Zheng T."/>
        </authorList>
    </citation>
    <scope>NUCLEOTIDE SEQUENCE [LARGE SCALE GENOMIC DNA]</scope>
    <source>
        <strain evidence="2 3">KD52</strain>
    </source>
</reference>
<keyword evidence="3" id="KW-1185">Reference proteome</keyword>
<dbReference type="EMBL" id="JPOS01000039">
    <property type="protein sequence ID" value="KGE86893.1"/>
    <property type="molecule type" value="Genomic_DNA"/>
</dbReference>
<feature type="transmembrane region" description="Helical" evidence="1">
    <location>
        <begin position="30"/>
        <end position="53"/>
    </location>
</feature>
<evidence type="ECO:0000313" key="2">
    <source>
        <dbReference type="EMBL" id="KGE86893.1"/>
    </source>
</evidence>
<keyword evidence="1" id="KW-0812">Transmembrane</keyword>
<feature type="transmembrane region" description="Helical" evidence="1">
    <location>
        <begin position="291"/>
        <end position="313"/>
    </location>
</feature>
<keyword evidence="1" id="KW-1133">Transmembrane helix</keyword>
<evidence type="ECO:0000256" key="1">
    <source>
        <dbReference type="SAM" id="Phobius"/>
    </source>
</evidence>
<feature type="transmembrane region" description="Helical" evidence="1">
    <location>
        <begin position="168"/>
        <end position="195"/>
    </location>
</feature>
<protein>
    <submittedName>
        <fullName evidence="2">Uncharacterized protein</fullName>
    </submittedName>
</protein>
<evidence type="ECO:0000313" key="3">
    <source>
        <dbReference type="Proteomes" id="UP000029736"/>
    </source>
</evidence>
<comment type="caution">
    <text evidence="2">The sequence shown here is derived from an EMBL/GenBank/DDBJ whole genome shotgun (WGS) entry which is preliminary data.</text>
</comment>
<name>A0A098S532_9BACT</name>
<feature type="transmembrane region" description="Helical" evidence="1">
    <location>
        <begin position="89"/>
        <end position="113"/>
    </location>
</feature>
<proteinExistence type="predicted"/>
<organism evidence="2 3">
    <name type="scientific">Phaeodactylibacter xiamenensis</name>
    <dbReference type="NCBI Taxonomy" id="1524460"/>
    <lineage>
        <taxon>Bacteria</taxon>
        <taxon>Pseudomonadati</taxon>
        <taxon>Bacteroidota</taxon>
        <taxon>Saprospiria</taxon>
        <taxon>Saprospirales</taxon>
        <taxon>Haliscomenobacteraceae</taxon>
        <taxon>Phaeodactylibacter</taxon>
    </lineage>
</organism>
<feature type="transmembrane region" description="Helical" evidence="1">
    <location>
        <begin position="229"/>
        <end position="246"/>
    </location>
</feature>
<dbReference type="Proteomes" id="UP000029736">
    <property type="component" value="Unassembled WGS sequence"/>
</dbReference>
<sequence length="326" mass="37251">MSLVINERMSYSIHSFKVYFRFRLRQLGRILYSAGWPGVIALPLLLVFALQGIEAMDGAPGWCIPLIALLLSISWHYRRKDHFFLERSGFLVGWVLGLEYAMVSTVVVLPFLIYIGNWLMWPAAVLCSLSCGFLPVRASRAAFNPKLNVSWLPVALFEWRSALKRYGVLFALLWLLSLTAPYGMAVLPIVLLLWASLIPSVFEYQEPREVTIAVIVNGVGLWRHGLRHFALQLVVFGPGLALHLVFHLQYWYLAFIGLGFIALMLAFSIAYKYATWHPGRQRVMQSLPVTLAYFSLFFPPLLPVVGIYLLRFVKRARHHFKMAYDA</sequence>
<feature type="transmembrane region" description="Helical" evidence="1">
    <location>
        <begin position="119"/>
        <end position="136"/>
    </location>
</feature>
<accession>A0A098S532</accession>
<feature type="transmembrane region" description="Helical" evidence="1">
    <location>
        <begin position="251"/>
        <end position="271"/>
    </location>
</feature>
<dbReference type="AlphaFoldDB" id="A0A098S532"/>